<accession>A0A699KJA5</accession>
<evidence type="ECO:0000256" key="1">
    <source>
        <dbReference type="SAM" id="MobiDB-lite"/>
    </source>
</evidence>
<feature type="non-terminal residue" evidence="2">
    <location>
        <position position="1"/>
    </location>
</feature>
<gene>
    <name evidence="2" type="ORF">Tci_669749</name>
</gene>
<name>A0A699KJA5_TANCI</name>
<dbReference type="AlphaFoldDB" id="A0A699KJA5"/>
<feature type="region of interest" description="Disordered" evidence="1">
    <location>
        <begin position="1"/>
        <end position="20"/>
    </location>
</feature>
<protein>
    <submittedName>
        <fullName evidence="2">Uncharacterized protein</fullName>
    </submittedName>
</protein>
<comment type="caution">
    <text evidence="2">The sequence shown here is derived from an EMBL/GenBank/DDBJ whole genome shotgun (WGS) entry which is preliminary data.</text>
</comment>
<evidence type="ECO:0000313" key="2">
    <source>
        <dbReference type="EMBL" id="GFA97777.1"/>
    </source>
</evidence>
<feature type="non-terminal residue" evidence="2">
    <location>
        <position position="64"/>
    </location>
</feature>
<organism evidence="2">
    <name type="scientific">Tanacetum cinerariifolium</name>
    <name type="common">Dalmatian daisy</name>
    <name type="synonym">Chrysanthemum cinerariifolium</name>
    <dbReference type="NCBI Taxonomy" id="118510"/>
    <lineage>
        <taxon>Eukaryota</taxon>
        <taxon>Viridiplantae</taxon>
        <taxon>Streptophyta</taxon>
        <taxon>Embryophyta</taxon>
        <taxon>Tracheophyta</taxon>
        <taxon>Spermatophyta</taxon>
        <taxon>Magnoliopsida</taxon>
        <taxon>eudicotyledons</taxon>
        <taxon>Gunneridae</taxon>
        <taxon>Pentapetalae</taxon>
        <taxon>asterids</taxon>
        <taxon>campanulids</taxon>
        <taxon>Asterales</taxon>
        <taxon>Asteraceae</taxon>
        <taxon>Asteroideae</taxon>
        <taxon>Anthemideae</taxon>
        <taxon>Anthemidinae</taxon>
        <taxon>Tanacetum</taxon>
    </lineage>
</organism>
<sequence>HKKEGKEIEELGKRTGDPVAEGDARMVKKVQRRDWGRIMHPHIMVNESHLSIHEKHLFVGNMKL</sequence>
<proteinExistence type="predicted"/>
<dbReference type="EMBL" id="BKCJ010526124">
    <property type="protein sequence ID" value="GFA97777.1"/>
    <property type="molecule type" value="Genomic_DNA"/>
</dbReference>
<reference evidence="2" key="1">
    <citation type="journal article" date="2019" name="Sci. Rep.">
        <title>Draft genome of Tanacetum cinerariifolium, the natural source of mosquito coil.</title>
        <authorList>
            <person name="Yamashiro T."/>
            <person name="Shiraishi A."/>
            <person name="Satake H."/>
            <person name="Nakayama K."/>
        </authorList>
    </citation>
    <scope>NUCLEOTIDE SEQUENCE</scope>
</reference>